<sequence length="121" mass="13197">MTNGSNPLKRAYWALQGPIAVRNGPTRSSAAIRDKHRGGLTSGIRRDTRRPRRTSKHHHPLAPVVELLSNLPGASKSCQGSISNFLSFLRLPVTDVPSTQELTLDLLLASLRHSGGKDKQV</sequence>
<protein>
    <submittedName>
        <fullName evidence="2">Uncharacterized protein</fullName>
    </submittedName>
</protein>
<proteinExistence type="predicted"/>
<name>A0A5N6N8V3_9ASTR</name>
<comment type="caution">
    <text evidence="2">The sequence shown here is derived from an EMBL/GenBank/DDBJ whole genome shotgun (WGS) entry which is preliminary data.</text>
</comment>
<evidence type="ECO:0000313" key="2">
    <source>
        <dbReference type="EMBL" id="KAD4386216.1"/>
    </source>
</evidence>
<dbReference type="AlphaFoldDB" id="A0A5N6N8V3"/>
<keyword evidence="3" id="KW-1185">Reference proteome</keyword>
<accession>A0A5N6N8V3</accession>
<gene>
    <name evidence="2" type="ORF">E3N88_26385</name>
</gene>
<organism evidence="2 3">
    <name type="scientific">Mikania micrantha</name>
    <name type="common">bitter vine</name>
    <dbReference type="NCBI Taxonomy" id="192012"/>
    <lineage>
        <taxon>Eukaryota</taxon>
        <taxon>Viridiplantae</taxon>
        <taxon>Streptophyta</taxon>
        <taxon>Embryophyta</taxon>
        <taxon>Tracheophyta</taxon>
        <taxon>Spermatophyta</taxon>
        <taxon>Magnoliopsida</taxon>
        <taxon>eudicotyledons</taxon>
        <taxon>Gunneridae</taxon>
        <taxon>Pentapetalae</taxon>
        <taxon>asterids</taxon>
        <taxon>campanulids</taxon>
        <taxon>Asterales</taxon>
        <taxon>Asteraceae</taxon>
        <taxon>Asteroideae</taxon>
        <taxon>Heliantheae alliance</taxon>
        <taxon>Eupatorieae</taxon>
        <taxon>Mikania</taxon>
    </lineage>
</organism>
<feature type="region of interest" description="Disordered" evidence="1">
    <location>
        <begin position="35"/>
        <end position="59"/>
    </location>
</feature>
<reference evidence="2 3" key="1">
    <citation type="submission" date="2019-05" db="EMBL/GenBank/DDBJ databases">
        <title>Mikania micrantha, genome provides insights into the molecular mechanism of rapid growth.</title>
        <authorList>
            <person name="Liu B."/>
        </authorList>
    </citation>
    <scope>NUCLEOTIDE SEQUENCE [LARGE SCALE GENOMIC DNA]</scope>
    <source>
        <strain evidence="2">NLD-2019</strain>
        <tissue evidence="2">Leaf</tissue>
    </source>
</reference>
<feature type="compositionally biased region" description="Basic residues" evidence="1">
    <location>
        <begin position="47"/>
        <end position="59"/>
    </location>
</feature>
<evidence type="ECO:0000256" key="1">
    <source>
        <dbReference type="SAM" id="MobiDB-lite"/>
    </source>
</evidence>
<dbReference type="Proteomes" id="UP000326396">
    <property type="component" value="Linkage Group LG3"/>
</dbReference>
<dbReference type="EMBL" id="SZYD01000013">
    <property type="protein sequence ID" value="KAD4386216.1"/>
    <property type="molecule type" value="Genomic_DNA"/>
</dbReference>
<evidence type="ECO:0000313" key="3">
    <source>
        <dbReference type="Proteomes" id="UP000326396"/>
    </source>
</evidence>